<name>V8NSU3_OPHHA</name>
<feature type="chain" id="PRO_5004770998" description="Reverse transcriptase domain-containing protein" evidence="1">
    <location>
        <begin position="35"/>
        <end position="233"/>
    </location>
</feature>
<protein>
    <recommendedName>
        <fullName evidence="4">Reverse transcriptase domain-containing protein</fullName>
    </recommendedName>
</protein>
<keyword evidence="3" id="KW-1185">Reference proteome</keyword>
<keyword evidence="1" id="KW-0732">Signal</keyword>
<evidence type="ECO:0000256" key="1">
    <source>
        <dbReference type="SAM" id="SignalP"/>
    </source>
</evidence>
<feature type="signal peptide" evidence="1">
    <location>
        <begin position="1"/>
        <end position="34"/>
    </location>
</feature>
<dbReference type="OrthoDB" id="410381at2759"/>
<evidence type="ECO:0008006" key="4">
    <source>
        <dbReference type="Google" id="ProtNLM"/>
    </source>
</evidence>
<dbReference type="AlphaFoldDB" id="V8NSU3"/>
<dbReference type="PANTHER" id="PTHR19446">
    <property type="entry name" value="REVERSE TRANSCRIPTASES"/>
    <property type="match status" value="1"/>
</dbReference>
<gene>
    <name evidence="2" type="ORF">L345_09472</name>
</gene>
<reference evidence="2 3" key="1">
    <citation type="journal article" date="2013" name="Proc. Natl. Acad. Sci. U.S.A.">
        <title>The king cobra genome reveals dynamic gene evolution and adaptation in the snake venom system.</title>
        <authorList>
            <person name="Vonk F.J."/>
            <person name="Casewell N.R."/>
            <person name="Henkel C.V."/>
            <person name="Heimberg A.M."/>
            <person name="Jansen H.J."/>
            <person name="McCleary R.J."/>
            <person name="Kerkkamp H.M."/>
            <person name="Vos R.A."/>
            <person name="Guerreiro I."/>
            <person name="Calvete J.J."/>
            <person name="Wuster W."/>
            <person name="Woods A.E."/>
            <person name="Logan J.M."/>
            <person name="Harrison R.A."/>
            <person name="Castoe T.A."/>
            <person name="de Koning A.P."/>
            <person name="Pollock D.D."/>
            <person name="Yandell M."/>
            <person name="Calderon D."/>
            <person name="Renjifo C."/>
            <person name="Currier R.B."/>
            <person name="Salgado D."/>
            <person name="Pla D."/>
            <person name="Sanz L."/>
            <person name="Hyder A.S."/>
            <person name="Ribeiro J.M."/>
            <person name="Arntzen J.W."/>
            <person name="van den Thillart G.E."/>
            <person name="Boetzer M."/>
            <person name="Pirovano W."/>
            <person name="Dirks R.P."/>
            <person name="Spaink H.P."/>
            <person name="Duboule D."/>
            <person name="McGlinn E."/>
            <person name="Kini R.M."/>
            <person name="Richardson M.K."/>
        </authorList>
    </citation>
    <scope>NUCLEOTIDE SEQUENCE</scope>
    <source>
        <tissue evidence="2">Blood</tissue>
    </source>
</reference>
<feature type="non-terminal residue" evidence="2">
    <location>
        <position position="233"/>
    </location>
</feature>
<dbReference type="Proteomes" id="UP000018936">
    <property type="component" value="Unassembled WGS sequence"/>
</dbReference>
<evidence type="ECO:0000313" key="2">
    <source>
        <dbReference type="EMBL" id="ETE64758.1"/>
    </source>
</evidence>
<comment type="caution">
    <text evidence="2">The sequence shown here is derived from an EMBL/GenBank/DDBJ whole genome shotgun (WGS) entry which is preliminary data.</text>
</comment>
<evidence type="ECO:0000313" key="3">
    <source>
        <dbReference type="Proteomes" id="UP000018936"/>
    </source>
</evidence>
<accession>V8NSU3</accession>
<proteinExistence type="predicted"/>
<organism evidence="2 3">
    <name type="scientific">Ophiophagus hannah</name>
    <name type="common">King cobra</name>
    <name type="synonym">Naja hannah</name>
    <dbReference type="NCBI Taxonomy" id="8665"/>
    <lineage>
        <taxon>Eukaryota</taxon>
        <taxon>Metazoa</taxon>
        <taxon>Chordata</taxon>
        <taxon>Craniata</taxon>
        <taxon>Vertebrata</taxon>
        <taxon>Euteleostomi</taxon>
        <taxon>Lepidosauria</taxon>
        <taxon>Squamata</taxon>
        <taxon>Bifurcata</taxon>
        <taxon>Unidentata</taxon>
        <taxon>Episquamata</taxon>
        <taxon>Toxicofera</taxon>
        <taxon>Serpentes</taxon>
        <taxon>Colubroidea</taxon>
        <taxon>Elapidae</taxon>
        <taxon>Elapinae</taxon>
        <taxon>Ophiophagus</taxon>
    </lineage>
</organism>
<dbReference type="EMBL" id="AZIM01002119">
    <property type="protein sequence ID" value="ETE64758.1"/>
    <property type="molecule type" value="Genomic_DNA"/>
</dbReference>
<sequence length="233" mass="26029">MLFQKSISFSMFQFFNLVSNSVLLLTVQLLGNHAEVVGQCSLASAAFNEVLKLPHMIDYYWISLCSPPKQKILSYQGPKILVALFNQIIEEGAAPSIVVPIWKGKGDMSECLNYQLIWLLCHTMKIFEWVIDIRLHKIVSIISNQCGFVKGSRTMDAIHAAQLLLSLCPVDSTIGLTWSNVQWEHCTPFAINVGVHQGLALSPLLFVLSMALCCLTSYRPTHGHFSMPVTSSW</sequence>